<comment type="catalytic activity">
    <reaction evidence="12">
        <text>K(+)(in) + H(+)(in) = K(+)(out) + H(+)(out)</text>
        <dbReference type="Rhea" id="RHEA:28490"/>
        <dbReference type="ChEBI" id="CHEBI:15378"/>
        <dbReference type="ChEBI" id="CHEBI:29103"/>
    </reaction>
</comment>
<dbReference type="PANTHER" id="PTHR30540:SF79">
    <property type="entry name" value="LOW AFFINITY POTASSIUM TRANSPORT SYSTEM PROTEIN KUP"/>
    <property type="match status" value="1"/>
</dbReference>
<dbReference type="HAMAP" id="MF_01522">
    <property type="entry name" value="Kup"/>
    <property type="match status" value="1"/>
</dbReference>
<evidence type="ECO:0000256" key="9">
    <source>
        <dbReference type="ARBA" id="ARBA00022989"/>
    </source>
</evidence>
<dbReference type="PROSITE" id="PS51257">
    <property type="entry name" value="PROKAR_LIPOPROTEIN"/>
    <property type="match status" value="1"/>
</dbReference>
<gene>
    <name evidence="15" type="primary">trkD</name>
    <name evidence="12" type="synonym">kup</name>
    <name evidence="15" type="ORF">C4900_08340</name>
</gene>
<dbReference type="RefSeq" id="WP_065969704.1">
    <property type="nucleotide sequence ID" value="NZ_PSYR01000002.1"/>
</dbReference>
<evidence type="ECO:0000256" key="8">
    <source>
        <dbReference type="ARBA" id="ARBA00022958"/>
    </source>
</evidence>
<dbReference type="PANTHER" id="PTHR30540">
    <property type="entry name" value="OSMOTIC STRESS POTASSIUM TRANSPORTER"/>
    <property type="match status" value="1"/>
</dbReference>
<evidence type="ECO:0000256" key="12">
    <source>
        <dbReference type="HAMAP-Rule" id="MF_01522"/>
    </source>
</evidence>
<dbReference type="Pfam" id="PF22776">
    <property type="entry name" value="K_trans_C"/>
    <property type="match status" value="1"/>
</dbReference>
<dbReference type="InterPro" id="IPR053952">
    <property type="entry name" value="K_trans_C"/>
</dbReference>
<dbReference type="InterPro" id="IPR023051">
    <property type="entry name" value="Kup"/>
</dbReference>
<comment type="caution">
    <text evidence="15">The sequence shown here is derived from an EMBL/GenBank/DDBJ whole genome shotgun (WGS) entry which is preliminary data.</text>
</comment>
<keyword evidence="7 12" id="KW-0769">Symport</keyword>
<name>A0A1C2G2K8_9GAMM</name>
<dbReference type="Proteomes" id="UP000253250">
    <property type="component" value="Unassembled WGS sequence"/>
</dbReference>
<dbReference type="GO" id="GO:0005886">
    <property type="term" value="C:plasma membrane"/>
    <property type="evidence" value="ECO:0007669"/>
    <property type="project" value="UniProtKB-SubCell"/>
</dbReference>
<feature type="transmembrane region" description="Helical" evidence="12">
    <location>
        <begin position="338"/>
        <end position="358"/>
    </location>
</feature>
<keyword evidence="8 12" id="KW-0630">Potassium</keyword>
<evidence type="ECO:0000313" key="15">
    <source>
        <dbReference type="EMBL" id="RCN55905.1"/>
    </source>
</evidence>
<keyword evidence="16" id="KW-1185">Reference proteome</keyword>
<evidence type="ECO:0000259" key="13">
    <source>
        <dbReference type="Pfam" id="PF02705"/>
    </source>
</evidence>
<accession>A0A1C2G2K8</accession>
<keyword evidence="9 12" id="KW-1133">Transmembrane helix</keyword>
<dbReference type="OrthoDB" id="9805577at2"/>
<feature type="domain" description="K+ potassium transporter C-terminal" evidence="14">
    <location>
        <begin position="475"/>
        <end position="622"/>
    </location>
</feature>
<feature type="transmembrane region" description="Helical" evidence="12">
    <location>
        <begin position="170"/>
        <end position="190"/>
    </location>
</feature>
<keyword evidence="10 12" id="KW-0406">Ion transport</keyword>
<sequence>MTEDAKAGVPWMALAALGVVFGDIGTSPLYTLSACLAALSMPATPAHLLAIISLILWTLILVVAVKYAWFVMRADEHGEGGVMVITALAARGQPEGSRTRWLIFALGLLGASLFYGDGAVTPAISVLSALQGMEVASARLTPLVVPLSVGIIIGLFWIQRRGTAAISRFFGPAMLVWFLILLVSGATWVAQAPSVIRAFDPWLGLHILVTHGVGGFTILGAVVLAVTGAEALYADLGHFGARPIRLAWYFAVLPALAFNYLGQGALLILHPAAAQNPFFKMFPGWATIPMVLVSGIATVIASQSIITGAYSATRQASMLGYLPRLTIHHTSASERGQIYLPGLNWALMIAVILIILAFRSSDALSFAYGTAVTGTMLFTTILVFFVARQSWRWPLWKAGLFSGFFVLIDGVFFSANIVKFVAGGWVPVTIGLAVFTLMSTWRRGRKLLTQALSPESLSIPEFLDMITASSINRVPGTAVFLTVRVGGIPHTLLHNLKHNKVLHERVVILTIQFEPIPRVPRAERAAVHDYGKGLYGLIARYGFMEHPDIPKLLAGIALPFSWNAADTTYFVSRQHILPKAGGSLALWRQRLFAVMLKASATAIDFFHLPANQVMELGDVVELPDRPRKPLEP</sequence>
<keyword evidence="4 12" id="KW-1003">Cell membrane</keyword>
<evidence type="ECO:0000259" key="14">
    <source>
        <dbReference type="Pfam" id="PF22776"/>
    </source>
</evidence>
<evidence type="ECO:0000313" key="16">
    <source>
        <dbReference type="Proteomes" id="UP000253250"/>
    </source>
</evidence>
<feature type="transmembrane region" description="Helical" evidence="12">
    <location>
        <begin position="46"/>
        <end position="69"/>
    </location>
</feature>
<evidence type="ECO:0000256" key="2">
    <source>
        <dbReference type="ARBA" id="ARBA00007019"/>
    </source>
</evidence>
<evidence type="ECO:0000256" key="4">
    <source>
        <dbReference type="ARBA" id="ARBA00022475"/>
    </source>
</evidence>
<evidence type="ECO:0000256" key="1">
    <source>
        <dbReference type="ARBA" id="ARBA00004141"/>
    </source>
</evidence>
<keyword evidence="3 12" id="KW-0813">Transport</keyword>
<keyword evidence="5 12" id="KW-0633">Potassium transport</keyword>
<feature type="transmembrane region" description="Helical" evidence="12">
    <location>
        <begin position="202"/>
        <end position="226"/>
    </location>
</feature>
<reference evidence="15 16" key="1">
    <citation type="submission" date="2018-02" db="EMBL/GenBank/DDBJ databases">
        <title>Insights into the biology of acidophilic members of the Acidiferrobacteraceae family derived from comparative genomic analyses.</title>
        <authorList>
            <person name="Issotta F."/>
            <person name="Thyssen C."/>
            <person name="Mena C."/>
            <person name="Moya A."/>
            <person name="Bellenberg S."/>
            <person name="Sproer C."/>
            <person name="Covarrubias P.C."/>
            <person name="Sand W."/>
            <person name="Quatrini R."/>
            <person name="Vera M."/>
        </authorList>
    </citation>
    <scope>NUCLEOTIDE SEQUENCE [LARGE SCALE GENOMIC DNA]</scope>
    <source>
        <strain evidence="16">m-1</strain>
    </source>
</reference>
<dbReference type="GO" id="GO:0015079">
    <property type="term" value="F:potassium ion transmembrane transporter activity"/>
    <property type="evidence" value="ECO:0007669"/>
    <property type="project" value="UniProtKB-UniRule"/>
</dbReference>
<feature type="domain" description="K+ potassium transporter integral membrane" evidence="13">
    <location>
        <begin position="13"/>
        <end position="464"/>
    </location>
</feature>
<feature type="transmembrane region" description="Helical" evidence="12">
    <location>
        <begin position="288"/>
        <end position="310"/>
    </location>
</feature>
<dbReference type="InterPro" id="IPR053951">
    <property type="entry name" value="K_trans_N"/>
</dbReference>
<evidence type="ECO:0000256" key="11">
    <source>
        <dbReference type="ARBA" id="ARBA00023136"/>
    </source>
</evidence>
<evidence type="ECO:0000256" key="7">
    <source>
        <dbReference type="ARBA" id="ARBA00022847"/>
    </source>
</evidence>
<feature type="transmembrane region" description="Helical" evidence="12">
    <location>
        <begin position="246"/>
        <end position="268"/>
    </location>
</feature>
<evidence type="ECO:0000256" key="10">
    <source>
        <dbReference type="ARBA" id="ARBA00023065"/>
    </source>
</evidence>
<organism evidence="15 16">
    <name type="scientific">Acidiferrobacter thiooxydans</name>
    <dbReference type="NCBI Taxonomy" id="163359"/>
    <lineage>
        <taxon>Bacteria</taxon>
        <taxon>Pseudomonadati</taxon>
        <taxon>Pseudomonadota</taxon>
        <taxon>Gammaproteobacteria</taxon>
        <taxon>Acidiferrobacterales</taxon>
        <taxon>Acidiferrobacteraceae</taxon>
        <taxon>Acidiferrobacter</taxon>
    </lineage>
</organism>
<dbReference type="GO" id="GO:0015293">
    <property type="term" value="F:symporter activity"/>
    <property type="evidence" value="ECO:0007669"/>
    <property type="project" value="UniProtKB-UniRule"/>
</dbReference>
<feature type="transmembrane region" description="Helical" evidence="12">
    <location>
        <begin position="364"/>
        <end position="386"/>
    </location>
</feature>
<keyword evidence="11 12" id="KW-0472">Membrane</keyword>
<dbReference type="InterPro" id="IPR003855">
    <property type="entry name" value="K+_transporter"/>
</dbReference>
<dbReference type="AlphaFoldDB" id="A0A1C2G2K8"/>
<comment type="subcellular location">
    <subcellularLocation>
        <location evidence="12">Cell membrane</location>
        <topology evidence="12">Multi-pass membrane protein</topology>
    </subcellularLocation>
    <subcellularLocation>
        <location evidence="1">Membrane</location>
        <topology evidence="1">Multi-pass membrane protein</topology>
    </subcellularLocation>
</comment>
<feature type="transmembrane region" description="Helical" evidence="12">
    <location>
        <begin position="424"/>
        <end position="441"/>
    </location>
</feature>
<feature type="transmembrane region" description="Helical" evidence="12">
    <location>
        <begin position="101"/>
        <end position="120"/>
    </location>
</feature>
<feature type="transmembrane region" description="Helical" evidence="12">
    <location>
        <begin position="140"/>
        <end position="158"/>
    </location>
</feature>
<keyword evidence="6 12" id="KW-0812">Transmembrane</keyword>
<evidence type="ECO:0000256" key="6">
    <source>
        <dbReference type="ARBA" id="ARBA00022692"/>
    </source>
</evidence>
<evidence type="ECO:0000256" key="5">
    <source>
        <dbReference type="ARBA" id="ARBA00022538"/>
    </source>
</evidence>
<dbReference type="Pfam" id="PF02705">
    <property type="entry name" value="K_trans"/>
    <property type="match status" value="1"/>
</dbReference>
<comment type="similarity">
    <text evidence="2 12">Belongs to the HAK/KUP transporter (TC 2.A.72) family.</text>
</comment>
<dbReference type="EMBL" id="PSYR01000002">
    <property type="protein sequence ID" value="RCN55905.1"/>
    <property type="molecule type" value="Genomic_DNA"/>
</dbReference>
<comment type="function">
    <text evidence="12">Transport of potassium into the cell. Likely operates as a K(+):H(+) symporter.</text>
</comment>
<feature type="transmembrane region" description="Helical" evidence="12">
    <location>
        <begin position="398"/>
        <end position="418"/>
    </location>
</feature>
<proteinExistence type="inferred from homology"/>
<protein>
    <recommendedName>
        <fullName evidence="12">Probable potassium transport system protein Kup</fullName>
    </recommendedName>
</protein>
<evidence type="ECO:0000256" key="3">
    <source>
        <dbReference type="ARBA" id="ARBA00022448"/>
    </source>
</evidence>